<gene>
    <name evidence="1" type="ORF">Syun_016402</name>
</gene>
<accession>A0AAP0J6K7</accession>
<dbReference type="AlphaFoldDB" id="A0AAP0J6K7"/>
<dbReference type="Proteomes" id="UP001420932">
    <property type="component" value="Unassembled WGS sequence"/>
</dbReference>
<evidence type="ECO:0000313" key="1">
    <source>
        <dbReference type="EMBL" id="KAK9127605.1"/>
    </source>
</evidence>
<protein>
    <submittedName>
        <fullName evidence="1">Uncharacterized protein</fullName>
    </submittedName>
</protein>
<reference evidence="1 2" key="1">
    <citation type="submission" date="2024-01" db="EMBL/GenBank/DDBJ databases">
        <title>Genome assemblies of Stephania.</title>
        <authorList>
            <person name="Yang L."/>
        </authorList>
    </citation>
    <scope>NUCLEOTIDE SEQUENCE [LARGE SCALE GENOMIC DNA]</scope>
    <source>
        <strain evidence="1">YNDBR</strain>
        <tissue evidence="1">Leaf</tissue>
    </source>
</reference>
<organism evidence="1 2">
    <name type="scientific">Stephania yunnanensis</name>
    <dbReference type="NCBI Taxonomy" id="152371"/>
    <lineage>
        <taxon>Eukaryota</taxon>
        <taxon>Viridiplantae</taxon>
        <taxon>Streptophyta</taxon>
        <taxon>Embryophyta</taxon>
        <taxon>Tracheophyta</taxon>
        <taxon>Spermatophyta</taxon>
        <taxon>Magnoliopsida</taxon>
        <taxon>Ranunculales</taxon>
        <taxon>Menispermaceae</taxon>
        <taxon>Menispermoideae</taxon>
        <taxon>Cissampelideae</taxon>
        <taxon>Stephania</taxon>
    </lineage>
</organism>
<evidence type="ECO:0000313" key="2">
    <source>
        <dbReference type="Proteomes" id="UP001420932"/>
    </source>
</evidence>
<dbReference type="EMBL" id="JBBNAF010000007">
    <property type="protein sequence ID" value="KAK9127605.1"/>
    <property type="molecule type" value="Genomic_DNA"/>
</dbReference>
<sequence length="71" mass="8117">MVYVTLVYKIVRGLKVTSFIKSHHRILYFSLPSPNKTHIFFSLPNDSFLLTPLSFSSSPRSPSPSIPHTPW</sequence>
<keyword evidence="2" id="KW-1185">Reference proteome</keyword>
<comment type="caution">
    <text evidence="1">The sequence shown here is derived from an EMBL/GenBank/DDBJ whole genome shotgun (WGS) entry which is preliminary data.</text>
</comment>
<proteinExistence type="predicted"/>
<name>A0AAP0J6K7_9MAGN</name>